<evidence type="ECO:0000256" key="1">
    <source>
        <dbReference type="ARBA" id="ARBA00004196"/>
    </source>
</evidence>
<keyword evidence="5" id="KW-0732">Signal</keyword>
<feature type="region of interest" description="Disordered" evidence="4">
    <location>
        <begin position="305"/>
        <end position="342"/>
    </location>
</feature>
<evidence type="ECO:0000256" key="2">
    <source>
        <dbReference type="ARBA" id="ARBA00023054"/>
    </source>
</evidence>
<evidence type="ECO:0000313" key="7">
    <source>
        <dbReference type="EMBL" id="MBY0097360.1"/>
    </source>
</evidence>
<comment type="caution">
    <text evidence="7">The sequence shown here is derived from an EMBL/GenBank/DDBJ whole genome shotgun (WGS) entry which is preliminary data.</text>
</comment>
<keyword evidence="8" id="KW-1185">Reference proteome</keyword>
<comment type="subcellular location">
    <subcellularLocation>
        <location evidence="1">Cell envelope</location>
    </subcellularLocation>
</comment>
<dbReference type="InterPro" id="IPR050465">
    <property type="entry name" value="UPF0194_transport"/>
</dbReference>
<sequence length="458" mass="50646">MKKHSGLLLAAGALLIATNVFLTLQNDSKVSRTNFLTGWFVAKTETLTETLQTAGVVTPVEEHPVYFNGEEGGFQQFYVKKGEAVIAGTPLYEYKSAQVDADRQRLENEINQLSREVALIEDQIQQLEYLQTVSARSSSTSVPVSGDGLVTPPVPGLQLETLVEVTIEKEIYDKEGELRDLEDEIQEHEDNLAALVANNELDVNSQVNGTVKEINLDLKNPIMTIISDDPKVQGNFTESDLAVVTEGMEAYITSDLIKDKLPGRLSKIASHSKEDPDVDKESEFSFEIELDPQPAYDSETLIASSEGMEESEIEVPEETDFQDPTENSGSDLKTEEDSQPTKLVHGQHVDITIVTDQRVGAVTVSNEQIQSGSYAYVLTRTGKVERRFIKQGLEVDGRIEIIDGLQEGETVVEHSSQIAQADTPFITRLDFLRLNLNLLKNGEPMDWVKAIGVGFSKQ</sequence>
<accession>A0ABS7K563</accession>
<proteinExistence type="predicted"/>
<name>A0ABS7K563_9BACI</name>
<evidence type="ECO:0000313" key="8">
    <source>
        <dbReference type="Proteomes" id="UP000769780"/>
    </source>
</evidence>
<organism evidence="7 8">
    <name type="scientific">Mesobacillus maritimus</name>
    <dbReference type="NCBI Taxonomy" id="1643336"/>
    <lineage>
        <taxon>Bacteria</taxon>
        <taxon>Bacillati</taxon>
        <taxon>Bacillota</taxon>
        <taxon>Bacilli</taxon>
        <taxon>Bacillales</taxon>
        <taxon>Bacillaceae</taxon>
        <taxon>Mesobacillus</taxon>
    </lineage>
</organism>
<evidence type="ECO:0000256" key="5">
    <source>
        <dbReference type="SAM" id="SignalP"/>
    </source>
</evidence>
<feature type="signal peptide" evidence="5">
    <location>
        <begin position="1"/>
        <end position="22"/>
    </location>
</feature>
<dbReference type="PANTHER" id="PTHR32347:SF14">
    <property type="entry name" value="EFFLUX SYSTEM COMPONENT YKNX-RELATED"/>
    <property type="match status" value="1"/>
</dbReference>
<keyword evidence="2 3" id="KW-0175">Coiled coil</keyword>
<dbReference type="EMBL" id="JACWFH010000012">
    <property type="protein sequence ID" value="MBY0097360.1"/>
    <property type="molecule type" value="Genomic_DNA"/>
</dbReference>
<feature type="coiled-coil region" evidence="3">
    <location>
        <begin position="171"/>
        <end position="198"/>
    </location>
</feature>
<dbReference type="Proteomes" id="UP000769780">
    <property type="component" value="Unassembled WGS sequence"/>
</dbReference>
<reference evidence="7 8" key="1">
    <citation type="submission" date="2020-07" db="EMBL/GenBank/DDBJ databases">
        <title>Fungal Genomes of the International Space Station.</title>
        <authorList>
            <person name="Seuylemezian A."/>
            <person name="Singh N.K."/>
            <person name="Wood J."/>
            <person name="Venkateswaran K."/>
        </authorList>
    </citation>
    <scope>NUCLEOTIDE SEQUENCE [LARGE SCALE GENOMIC DNA]</scope>
    <source>
        <strain evidence="7 8">PL-B2</strain>
    </source>
</reference>
<dbReference type="Gene3D" id="2.40.420.20">
    <property type="match status" value="1"/>
</dbReference>
<feature type="chain" id="PRO_5046426436" evidence="5">
    <location>
        <begin position="23"/>
        <end position="458"/>
    </location>
</feature>
<dbReference type="RefSeq" id="WP_221873579.1">
    <property type="nucleotide sequence ID" value="NZ_JACWFH010000012.1"/>
</dbReference>
<gene>
    <name evidence="7" type="ORF">H0185_11200</name>
</gene>
<evidence type="ECO:0000259" key="6">
    <source>
        <dbReference type="Pfam" id="PF25984"/>
    </source>
</evidence>
<dbReference type="InterPro" id="IPR058639">
    <property type="entry name" value="BSH_YknX-like"/>
</dbReference>
<feature type="coiled-coil region" evidence="3">
    <location>
        <begin position="96"/>
        <end position="130"/>
    </location>
</feature>
<protein>
    <submittedName>
        <fullName evidence="7">HlyD family efflux transporter periplasmic adaptor subunit</fullName>
    </submittedName>
</protein>
<dbReference type="PANTHER" id="PTHR32347">
    <property type="entry name" value="EFFLUX SYSTEM COMPONENT YKNX-RELATED"/>
    <property type="match status" value="1"/>
</dbReference>
<evidence type="ECO:0000256" key="4">
    <source>
        <dbReference type="SAM" id="MobiDB-lite"/>
    </source>
</evidence>
<feature type="domain" description="YknX-like barrel-sandwich hybrid" evidence="6">
    <location>
        <begin position="65"/>
        <end position="221"/>
    </location>
</feature>
<dbReference type="Pfam" id="PF25984">
    <property type="entry name" value="BSH_YknX"/>
    <property type="match status" value="1"/>
</dbReference>
<evidence type="ECO:0000256" key="3">
    <source>
        <dbReference type="SAM" id="Coils"/>
    </source>
</evidence>
<feature type="compositionally biased region" description="Acidic residues" evidence="4">
    <location>
        <begin position="307"/>
        <end position="323"/>
    </location>
</feature>